<dbReference type="AlphaFoldDB" id="A0AAD2JU94"/>
<keyword evidence="3" id="KW-1185">Reference proteome</keyword>
<dbReference type="InterPro" id="IPR029062">
    <property type="entry name" value="Class_I_gatase-like"/>
</dbReference>
<proteinExistence type="predicted"/>
<dbReference type="CDD" id="cd01741">
    <property type="entry name" value="GATase1_1"/>
    <property type="match status" value="1"/>
</dbReference>
<reference evidence="2" key="1">
    <citation type="submission" date="2023-11" db="EMBL/GenBank/DDBJ databases">
        <authorList>
            <person name="De Vega J J."/>
            <person name="De Vega J J."/>
        </authorList>
    </citation>
    <scope>NUCLEOTIDE SEQUENCE</scope>
</reference>
<dbReference type="Gene3D" id="3.40.50.880">
    <property type="match status" value="1"/>
</dbReference>
<evidence type="ECO:0000313" key="2">
    <source>
        <dbReference type="EMBL" id="CAK5262254.1"/>
    </source>
</evidence>
<protein>
    <recommendedName>
        <fullName evidence="1">Glutamine amidotransferase domain-containing protein</fullName>
    </recommendedName>
</protein>
<evidence type="ECO:0000313" key="3">
    <source>
        <dbReference type="Proteomes" id="UP001295794"/>
    </source>
</evidence>
<dbReference type="InterPro" id="IPR044992">
    <property type="entry name" value="ChyE-like"/>
</dbReference>
<comment type="caution">
    <text evidence="2">The sequence shown here is derived from an EMBL/GenBank/DDBJ whole genome shotgun (WGS) entry which is preliminary data.</text>
</comment>
<dbReference type="EMBL" id="CAVNYO010000012">
    <property type="protein sequence ID" value="CAK5262254.1"/>
    <property type="molecule type" value="Genomic_DNA"/>
</dbReference>
<accession>A0AAD2JU94</accession>
<feature type="domain" description="Glutamine amidotransferase" evidence="1">
    <location>
        <begin position="82"/>
        <end position="246"/>
    </location>
</feature>
<evidence type="ECO:0000259" key="1">
    <source>
        <dbReference type="Pfam" id="PF00117"/>
    </source>
</evidence>
<dbReference type="InterPro" id="IPR017926">
    <property type="entry name" value="GATASE"/>
</dbReference>
<dbReference type="PANTHER" id="PTHR42695:SF5">
    <property type="entry name" value="GLUTAMINE AMIDOTRANSFERASE YLR126C-RELATED"/>
    <property type="match status" value="1"/>
</dbReference>
<dbReference type="GO" id="GO:0005829">
    <property type="term" value="C:cytosol"/>
    <property type="evidence" value="ECO:0007669"/>
    <property type="project" value="TreeGrafter"/>
</dbReference>
<dbReference type="PROSITE" id="PS51273">
    <property type="entry name" value="GATASE_TYPE_1"/>
    <property type="match status" value="1"/>
</dbReference>
<name>A0AAD2JU94_9AGAR</name>
<dbReference type="PANTHER" id="PTHR42695">
    <property type="entry name" value="GLUTAMINE AMIDOTRANSFERASE YLR126C-RELATED"/>
    <property type="match status" value="1"/>
</dbReference>
<dbReference type="Proteomes" id="UP001295794">
    <property type="component" value="Unassembled WGS sequence"/>
</dbReference>
<dbReference type="Pfam" id="PF00117">
    <property type="entry name" value="GATase"/>
    <property type="match status" value="1"/>
</dbReference>
<dbReference type="GO" id="GO:0005634">
    <property type="term" value="C:nucleus"/>
    <property type="evidence" value="ECO:0007669"/>
    <property type="project" value="TreeGrafter"/>
</dbReference>
<gene>
    <name evidence="2" type="ORF">MYCIT1_LOCUS808</name>
</gene>
<dbReference type="SUPFAM" id="SSF52317">
    <property type="entry name" value="Class I glutamine amidotransferase-like"/>
    <property type="match status" value="1"/>
</dbReference>
<organism evidence="2 3">
    <name type="scientific">Mycena citricolor</name>
    <dbReference type="NCBI Taxonomy" id="2018698"/>
    <lineage>
        <taxon>Eukaryota</taxon>
        <taxon>Fungi</taxon>
        <taxon>Dikarya</taxon>
        <taxon>Basidiomycota</taxon>
        <taxon>Agaricomycotina</taxon>
        <taxon>Agaricomycetes</taxon>
        <taxon>Agaricomycetidae</taxon>
        <taxon>Agaricales</taxon>
        <taxon>Marasmiineae</taxon>
        <taxon>Mycenaceae</taxon>
        <taxon>Mycena</taxon>
    </lineage>
</organism>
<sequence length="297" mass="32613">MSPVIVNQIKAASTLLLSPVSSDKYWACDMSKSIALLICDTPMASVLSVHGDYHVFFTDLLHNAGMQAQIDDIQTKCRIDAYDVVHKMNYPTAEQLEQYDGIIITGSKASAYEEIPWINKLVDFVARTATMHARIKIFGICFGHQIVARALGGECVKNGGRWEVGPTPITLTPLGQSLFRVESATLHLQEMHQDHVPEVPETFHLLGSTDVSKNQGMVRFTTLEPPSPLDLSRVHILTVQGHPEFTEAVVTKLVYARAQSGVITPETAQDAIRRSGWPNDGVSVIGRTILGVLGLTR</sequence>